<dbReference type="AlphaFoldDB" id="A0A7C3PG17"/>
<dbReference type="InterPro" id="IPR035901">
    <property type="entry name" value="GIY-YIG_endonuc_sf"/>
</dbReference>
<dbReference type="CDD" id="cd10456">
    <property type="entry name" value="GIY-YIG_UPF0213"/>
    <property type="match status" value="1"/>
</dbReference>
<dbReference type="Pfam" id="PF01541">
    <property type="entry name" value="GIY-YIG"/>
    <property type="match status" value="1"/>
</dbReference>
<gene>
    <name evidence="3" type="ORF">ENR64_12960</name>
</gene>
<dbReference type="InterPro" id="IPR050190">
    <property type="entry name" value="UPF0213_domain"/>
</dbReference>
<evidence type="ECO:0000259" key="2">
    <source>
        <dbReference type="PROSITE" id="PS50164"/>
    </source>
</evidence>
<dbReference type="PANTHER" id="PTHR34477:SF1">
    <property type="entry name" value="UPF0213 PROTEIN YHBQ"/>
    <property type="match status" value="1"/>
</dbReference>
<accession>A0A7C3PG17</accession>
<feature type="domain" description="GIY-YIG" evidence="2">
    <location>
        <begin position="8"/>
        <end position="83"/>
    </location>
</feature>
<dbReference type="SUPFAM" id="SSF82771">
    <property type="entry name" value="GIY-YIG endonuclease"/>
    <property type="match status" value="1"/>
</dbReference>
<sequence>MVDLPKSNAHYVYVVRCANGSLYTGYTKDIKARMAAHNEGKGGRYTRAHRPVKLVASWSFATKREALQIEYRIKQLPRPKKLELVQQPEILQSL</sequence>
<comment type="caution">
    <text evidence="3">The sequence shown here is derived from an EMBL/GenBank/DDBJ whole genome shotgun (WGS) entry which is preliminary data.</text>
</comment>
<protein>
    <submittedName>
        <fullName evidence="3">GIY-YIG nuclease family protein</fullName>
    </submittedName>
</protein>
<name>A0A7C3PG17_9CYAN</name>
<dbReference type="SMART" id="SM00465">
    <property type="entry name" value="GIYc"/>
    <property type="match status" value="1"/>
</dbReference>
<dbReference type="PROSITE" id="PS50164">
    <property type="entry name" value="GIY_YIG"/>
    <property type="match status" value="1"/>
</dbReference>
<dbReference type="InterPro" id="IPR000305">
    <property type="entry name" value="GIY-YIG_endonuc"/>
</dbReference>
<comment type="similarity">
    <text evidence="1">Belongs to the UPF0213 family.</text>
</comment>
<dbReference type="EMBL" id="DSRU01000187">
    <property type="protein sequence ID" value="HFM98639.1"/>
    <property type="molecule type" value="Genomic_DNA"/>
</dbReference>
<dbReference type="PANTHER" id="PTHR34477">
    <property type="entry name" value="UPF0213 PROTEIN YHBQ"/>
    <property type="match status" value="1"/>
</dbReference>
<reference evidence="3" key="1">
    <citation type="journal article" date="2020" name="mSystems">
        <title>Genome- and Community-Level Interaction Insights into Carbon Utilization and Element Cycling Functions of Hydrothermarchaeota in Hydrothermal Sediment.</title>
        <authorList>
            <person name="Zhou Z."/>
            <person name="Liu Y."/>
            <person name="Xu W."/>
            <person name="Pan J."/>
            <person name="Luo Z.H."/>
            <person name="Li M."/>
        </authorList>
    </citation>
    <scope>NUCLEOTIDE SEQUENCE [LARGE SCALE GENOMIC DNA]</scope>
    <source>
        <strain evidence="3">SpSt-418</strain>
    </source>
</reference>
<proteinExistence type="inferred from homology"/>
<evidence type="ECO:0000256" key="1">
    <source>
        <dbReference type="ARBA" id="ARBA00007435"/>
    </source>
</evidence>
<evidence type="ECO:0000313" key="3">
    <source>
        <dbReference type="EMBL" id="HFM98639.1"/>
    </source>
</evidence>
<organism evidence="3">
    <name type="scientific">Oscillatoriales cyanobacterium SpSt-418</name>
    <dbReference type="NCBI Taxonomy" id="2282169"/>
    <lineage>
        <taxon>Bacteria</taxon>
        <taxon>Bacillati</taxon>
        <taxon>Cyanobacteriota</taxon>
        <taxon>Cyanophyceae</taxon>
        <taxon>Oscillatoriophycideae</taxon>
        <taxon>Oscillatoriales</taxon>
    </lineage>
</organism>
<dbReference type="Gene3D" id="3.40.1440.10">
    <property type="entry name" value="GIY-YIG endonuclease"/>
    <property type="match status" value="1"/>
</dbReference>